<name>A0ABQ2NSQ0_9BACI</name>
<keyword evidence="9" id="KW-1185">Reference proteome</keyword>
<feature type="transmembrane region" description="Helical" evidence="6">
    <location>
        <begin position="88"/>
        <end position="115"/>
    </location>
</feature>
<keyword evidence="3 6" id="KW-0812">Transmembrane</keyword>
<dbReference type="Pfam" id="PF07690">
    <property type="entry name" value="MFS_1"/>
    <property type="match status" value="1"/>
</dbReference>
<evidence type="ECO:0000256" key="1">
    <source>
        <dbReference type="ARBA" id="ARBA00004651"/>
    </source>
</evidence>
<feature type="transmembrane region" description="Helical" evidence="6">
    <location>
        <begin position="150"/>
        <end position="171"/>
    </location>
</feature>
<proteinExistence type="predicted"/>
<comment type="subcellular location">
    <subcellularLocation>
        <location evidence="1">Cell membrane</location>
        <topology evidence="1">Multi-pass membrane protein</topology>
    </subcellularLocation>
</comment>
<evidence type="ECO:0000256" key="3">
    <source>
        <dbReference type="ARBA" id="ARBA00022692"/>
    </source>
</evidence>
<dbReference type="Proteomes" id="UP000641206">
    <property type="component" value="Unassembled WGS sequence"/>
</dbReference>
<feature type="transmembrane region" description="Helical" evidence="6">
    <location>
        <begin position="177"/>
        <end position="197"/>
    </location>
</feature>
<feature type="transmembrane region" description="Helical" evidence="6">
    <location>
        <begin position="121"/>
        <end position="138"/>
    </location>
</feature>
<dbReference type="PANTHER" id="PTHR23531">
    <property type="entry name" value="QUINOLENE RESISTANCE PROTEIN NORA"/>
    <property type="match status" value="1"/>
</dbReference>
<evidence type="ECO:0000256" key="4">
    <source>
        <dbReference type="ARBA" id="ARBA00022989"/>
    </source>
</evidence>
<feature type="domain" description="Major facilitator superfamily (MFS) profile" evidence="7">
    <location>
        <begin position="22"/>
        <end position="393"/>
    </location>
</feature>
<organism evidence="8 9">
    <name type="scientific">Oceanobacillus neutriphilus</name>
    <dbReference type="NCBI Taxonomy" id="531815"/>
    <lineage>
        <taxon>Bacteria</taxon>
        <taxon>Bacillati</taxon>
        <taxon>Bacillota</taxon>
        <taxon>Bacilli</taxon>
        <taxon>Bacillales</taxon>
        <taxon>Bacillaceae</taxon>
        <taxon>Oceanobacillus</taxon>
    </lineage>
</organism>
<keyword evidence="4 6" id="KW-1133">Transmembrane helix</keyword>
<feature type="transmembrane region" description="Helical" evidence="6">
    <location>
        <begin position="56"/>
        <end position="76"/>
    </location>
</feature>
<comment type="caution">
    <text evidence="8">The sequence shown here is derived from an EMBL/GenBank/DDBJ whole genome shotgun (WGS) entry which is preliminary data.</text>
</comment>
<keyword evidence="5 6" id="KW-0472">Membrane</keyword>
<feature type="transmembrane region" description="Helical" evidence="6">
    <location>
        <begin position="23"/>
        <end position="44"/>
    </location>
</feature>
<dbReference type="InterPro" id="IPR011701">
    <property type="entry name" value="MFS"/>
</dbReference>
<protein>
    <recommendedName>
        <fullName evidence="7">Major facilitator superfamily (MFS) profile domain-containing protein</fullName>
    </recommendedName>
</protein>
<feature type="transmembrane region" description="Helical" evidence="6">
    <location>
        <begin position="280"/>
        <end position="299"/>
    </location>
</feature>
<evidence type="ECO:0000259" key="7">
    <source>
        <dbReference type="PROSITE" id="PS50850"/>
    </source>
</evidence>
<feature type="transmembrane region" description="Helical" evidence="6">
    <location>
        <begin position="305"/>
        <end position="329"/>
    </location>
</feature>
<dbReference type="CDD" id="cd17489">
    <property type="entry name" value="MFS_YfcJ_like"/>
    <property type="match status" value="1"/>
</dbReference>
<dbReference type="SUPFAM" id="SSF103473">
    <property type="entry name" value="MFS general substrate transporter"/>
    <property type="match status" value="1"/>
</dbReference>
<evidence type="ECO:0000256" key="5">
    <source>
        <dbReference type="ARBA" id="ARBA00023136"/>
    </source>
</evidence>
<feature type="transmembrane region" description="Helical" evidence="6">
    <location>
        <begin position="251"/>
        <end position="268"/>
    </location>
</feature>
<dbReference type="PROSITE" id="PS50850">
    <property type="entry name" value="MFS"/>
    <property type="match status" value="1"/>
</dbReference>
<feature type="transmembrane region" description="Helical" evidence="6">
    <location>
        <begin position="218"/>
        <end position="239"/>
    </location>
</feature>
<dbReference type="InterPro" id="IPR020846">
    <property type="entry name" value="MFS_dom"/>
</dbReference>
<keyword evidence="2" id="KW-0813">Transport</keyword>
<feature type="transmembrane region" description="Helical" evidence="6">
    <location>
        <begin position="370"/>
        <end position="390"/>
    </location>
</feature>
<dbReference type="Gene3D" id="1.20.1250.20">
    <property type="entry name" value="MFS general substrate transporter like domains"/>
    <property type="match status" value="1"/>
</dbReference>
<evidence type="ECO:0000313" key="8">
    <source>
        <dbReference type="EMBL" id="GGP09783.1"/>
    </source>
</evidence>
<gene>
    <name evidence="8" type="ORF">GCM10011346_15270</name>
</gene>
<dbReference type="InterPro" id="IPR036259">
    <property type="entry name" value="MFS_trans_sf"/>
</dbReference>
<evidence type="ECO:0000313" key="9">
    <source>
        <dbReference type="Proteomes" id="UP000641206"/>
    </source>
</evidence>
<dbReference type="EMBL" id="BMLW01000004">
    <property type="protein sequence ID" value="GGP09783.1"/>
    <property type="molecule type" value="Genomic_DNA"/>
</dbReference>
<accession>A0ABQ2NSQ0</accession>
<sequence length="400" mass="43375">MSGQPQTQSQTVSQNDKIFSRDFLYIWIANFFIFLGFQMTIPTIPLFVKDLGGSDQMVGIIVGIFTFSALLIRPYAGHALESKGRGYVYLIGLAIFVLSVGAFAFTASMLFLIIIRIIQGVGWGFSTTAGGTVATDLIPPKRRGEGMGYFGLSGNIALSFGPSLGLTLVVLISYQQLFLLCALGGVLAFLFAMRIRYKKVDPAHQTRVARFDVLEKSALQPSILLFFITFAFGGIATFLPLHAIERGVEGIQLYFFIFAVFIMISRLFSGRLYDRKGHKLIFLPAVSLILISMLLLAWLPNTTVLLTAAALFGLGFGAVQPALQAWAVNQAPADRKGMANATFFSCFDLGVGIGAILFGQIAAILNYTSIYLTAAASIVISILIYVFTVLGKSSDNVKVG</sequence>
<dbReference type="PANTHER" id="PTHR23531:SF2">
    <property type="entry name" value="PERMEASE"/>
    <property type="match status" value="1"/>
</dbReference>
<evidence type="ECO:0000256" key="6">
    <source>
        <dbReference type="SAM" id="Phobius"/>
    </source>
</evidence>
<dbReference type="InterPro" id="IPR052714">
    <property type="entry name" value="MFS_Exporter"/>
</dbReference>
<dbReference type="RefSeq" id="WP_188733863.1">
    <property type="nucleotide sequence ID" value="NZ_BMLW01000004.1"/>
</dbReference>
<reference evidence="9" key="1">
    <citation type="journal article" date="2019" name="Int. J. Syst. Evol. Microbiol.">
        <title>The Global Catalogue of Microorganisms (GCM) 10K type strain sequencing project: providing services to taxonomists for standard genome sequencing and annotation.</title>
        <authorList>
            <consortium name="The Broad Institute Genomics Platform"/>
            <consortium name="The Broad Institute Genome Sequencing Center for Infectious Disease"/>
            <person name="Wu L."/>
            <person name="Ma J."/>
        </authorList>
    </citation>
    <scope>NUCLEOTIDE SEQUENCE [LARGE SCALE GENOMIC DNA]</scope>
    <source>
        <strain evidence="9">CGMCC 1.7693</strain>
    </source>
</reference>
<evidence type="ECO:0000256" key="2">
    <source>
        <dbReference type="ARBA" id="ARBA00022448"/>
    </source>
</evidence>
<feature type="transmembrane region" description="Helical" evidence="6">
    <location>
        <begin position="341"/>
        <end position="364"/>
    </location>
</feature>